<evidence type="ECO:0000313" key="11">
    <source>
        <dbReference type="EMBL" id="KPJ15275.1"/>
    </source>
</evidence>
<dbReference type="STRING" id="76193.A0A194RDB9"/>
<comment type="subcellular location">
    <subcellularLocation>
        <location evidence="2">Chromosome</location>
    </subcellularLocation>
    <subcellularLocation>
        <location evidence="1">Nucleus</location>
    </subcellularLocation>
</comment>
<keyword evidence="6 8" id="KW-0238">DNA-binding</keyword>
<dbReference type="FunFam" id="1.10.30.10:FF:000016">
    <property type="entry name" value="FACT complex subunit SSRP1"/>
    <property type="match status" value="1"/>
</dbReference>
<reference evidence="11 12" key="1">
    <citation type="journal article" date="2015" name="Nat. Commun.">
        <title>Outbred genome sequencing and CRISPR/Cas9 gene editing in butterflies.</title>
        <authorList>
            <person name="Li X."/>
            <person name="Fan D."/>
            <person name="Zhang W."/>
            <person name="Liu G."/>
            <person name="Zhang L."/>
            <person name="Zhao L."/>
            <person name="Fang X."/>
            <person name="Chen L."/>
            <person name="Dong Y."/>
            <person name="Chen Y."/>
            <person name="Ding Y."/>
            <person name="Zhao R."/>
            <person name="Feng M."/>
            <person name="Zhu Y."/>
            <person name="Feng Y."/>
            <person name="Jiang X."/>
            <person name="Zhu D."/>
            <person name="Xiang H."/>
            <person name="Feng X."/>
            <person name="Li S."/>
            <person name="Wang J."/>
            <person name="Zhang G."/>
            <person name="Kronforst M.R."/>
            <person name="Wang W."/>
        </authorList>
    </citation>
    <scope>NUCLEOTIDE SEQUENCE [LARGE SCALE GENOMIC DNA]</scope>
    <source>
        <strain evidence="11">Ya'a_city_454_Pm</strain>
        <tissue evidence="11">Whole body</tissue>
    </source>
</reference>
<gene>
    <name evidence="11" type="ORF">RR48_09302</name>
</gene>
<feature type="DNA-binding region" description="HMG box" evidence="8">
    <location>
        <begin position="277"/>
        <end position="345"/>
    </location>
</feature>
<keyword evidence="5" id="KW-0677">Repeat</keyword>
<dbReference type="Pfam" id="PF00505">
    <property type="entry name" value="HMG_box"/>
    <property type="match status" value="1"/>
</dbReference>
<dbReference type="SMART" id="SM00398">
    <property type="entry name" value="HMG"/>
    <property type="match status" value="2"/>
</dbReference>
<protein>
    <submittedName>
        <fullName evidence="11">High mobility group protein DSP1</fullName>
    </submittedName>
</protein>
<evidence type="ECO:0000259" key="10">
    <source>
        <dbReference type="PROSITE" id="PS50118"/>
    </source>
</evidence>
<feature type="domain" description="HMG box" evidence="10">
    <location>
        <begin position="277"/>
        <end position="345"/>
    </location>
</feature>
<dbReference type="CDD" id="cd21978">
    <property type="entry name" value="HMG-box_HMGB_rpt1"/>
    <property type="match status" value="1"/>
</dbReference>
<evidence type="ECO:0000256" key="8">
    <source>
        <dbReference type="PROSITE-ProRule" id="PRU00267"/>
    </source>
</evidence>
<evidence type="ECO:0000256" key="5">
    <source>
        <dbReference type="ARBA" id="ARBA00022737"/>
    </source>
</evidence>
<organism evidence="11 12">
    <name type="scientific">Papilio machaon</name>
    <name type="common">Old World swallowtail butterfly</name>
    <dbReference type="NCBI Taxonomy" id="76193"/>
    <lineage>
        <taxon>Eukaryota</taxon>
        <taxon>Metazoa</taxon>
        <taxon>Ecdysozoa</taxon>
        <taxon>Arthropoda</taxon>
        <taxon>Hexapoda</taxon>
        <taxon>Insecta</taxon>
        <taxon>Pterygota</taxon>
        <taxon>Neoptera</taxon>
        <taxon>Endopterygota</taxon>
        <taxon>Lepidoptera</taxon>
        <taxon>Glossata</taxon>
        <taxon>Ditrysia</taxon>
        <taxon>Papilionoidea</taxon>
        <taxon>Papilionidae</taxon>
        <taxon>Papilioninae</taxon>
        <taxon>Papilio</taxon>
    </lineage>
</organism>
<keyword evidence="4" id="KW-0158">Chromosome</keyword>
<feature type="compositionally biased region" description="Acidic residues" evidence="9">
    <location>
        <begin position="359"/>
        <end position="372"/>
    </location>
</feature>
<evidence type="ECO:0000256" key="9">
    <source>
        <dbReference type="SAM" id="MobiDB-lite"/>
    </source>
</evidence>
<dbReference type="GO" id="GO:0005694">
    <property type="term" value="C:chromosome"/>
    <property type="evidence" value="ECO:0007669"/>
    <property type="project" value="UniProtKB-SubCell"/>
</dbReference>
<dbReference type="Pfam" id="PF09011">
    <property type="entry name" value="HMG_box_2"/>
    <property type="match status" value="1"/>
</dbReference>
<feature type="region of interest" description="Disordered" evidence="9">
    <location>
        <begin position="155"/>
        <end position="180"/>
    </location>
</feature>
<name>A0A194RDB9_PAPMA</name>
<evidence type="ECO:0000256" key="3">
    <source>
        <dbReference type="ARBA" id="ARBA00008774"/>
    </source>
</evidence>
<evidence type="ECO:0000313" key="12">
    <source>
        <dbReference type="Proteomes" id="UP000053240"/>
    </source>
</evidence>
<comment type="similarity">
    <text evidence="3">Belongs to the HMGB family.</text>
</comment>
<dbReference type="PROSITE" id="PS50118">
    <property type="entry name" value="HMG_BOX_2"/>
    <property type="match status" value="2"/>
</dbReference>
<dbReference type="PANTHER" id="PTHR48112">
    <property type="entry name" value="HIGH MOBILITY GROUP PROTEIN DSP1"/>
    <property type="match status" value="1"/>
</dbReference>
<dbReference type="SUPFAM" id="SSF47095">
    <property type="entry name" value="HMG-box"/>
    <property type="match status" value="2"/>
</dbReference>
<evidence type="ECO:0000256" key="2">
    <source>
        <dbReference type="ARBA" id="ARBA00004286"/>
    </source>
</evidence>
<feature type="DNA-binding region" description="HMG box" evidence="8">
    <location>
        <begin position="186"/>
        <end position="256"/>
    </location>
</feature>
<evidence type="ECO:0000256" key="4">
    <source>
        <dbReference type="ARBA" id="ARBA00022454"/>
    </source>
</evidence>
<feature type="region of interest" description="Disordered" evidence="9">
    <location>
        <begin position="50"/>
        <end position="69"/>
    </location>
</feature>
<dbReference type="PRINTS" id="PR00886">
    <property type="entry name" value="HIGHMOBLTY12"/>
</dbReference>
<dbReference type="AlphaFoldDB" id="A0A194RDB9"/>
<dbReference type="InterPro" id="IPR050342">
    <property type="entry name" value="HMGB"/>
</dbReference>
<dbReference type="PANTHER" id="PTHR48112:SF32">
    <property type="entry name" value="HIGH MOBILITY GROUP PROTEIN B3"/>
    <property type="match status" value="1"/>
</dbReference>
<evidence type="ECO:0000256" key="6">
    <source>
        <dbReference type="ARBA" id="ARBA00023125"/>
    </source>
</evidence>
<evidence type="ECO:0000256" key="1">
    <source>
        <dbReference type="ARBA" id="ARBA00004123"/>
    </source>
</evidence>
<keyword evidence="7 8" id="KW-0539">Nucleus</keyword>
<dbReference type="EMBL" id="KQ460397">
    <property type="protein sequence ID" value="KPJ15275.1"/>
    <property type="molecule type" value="Genomic_DNA"/>
</dbReference>
<dbReference type="InterPro" id="IPR009071">
    <property type="entry name" value="HMG_box_dom"/>
</dbReference>
<proteinExistence type="inferred from homology"/>
<accession>A0A194RDB9</accession>
<dbReference type="Gene3D" id="1.10.30.10">
    <property type="entry name" value="High mobility group box domain"/>
    <property type="match status" value="2"/>
</dbReference>
<keyword evidence="12" id="KW-1185">Reference proteome</keyword>
<dbReference type="Proteomes" id="UP000053240">
    <property type="component" value="Unassembled WGS sequence"/>
</dbReference>
<feature type="domain" description="HMG box" evidence="10">
    <location>
        <begin position="186"/>
        <end position="256"/>
    </location>
</feature>
<dbReference type="InParanoid" id="A0A194RDB9"/>
<dbReference type="FunCoup" id="A0A194RDB9">
    <property type="interactions" value="199"/>
</dbReference>
<dbReference type="GO" id="GO:0005634">
    <property type="term" value="C:nucleus"/>
    <property type="evidence" value="ECO:0007669"/>
    <property type="project" value="UniProtKB-SubCell"/>
</dbReference>
<feature type="region of interest" description="Disordered" evidence="9">
    <location>
        <begin position="348"/>
        <end position="372"/>
    </location>
</feature>
<sequence>MRSSDGNVASSCTLGGTRLHSVVVRCALGAPPSACLASSWSKRHKENWLAESGDRDVGERGATGGAWGARDDASWWPGGSGELQHQQQINEEIARSTAAATHQLYTYKMTGGFNNSGDNPTPSFDYRLMTGSNVRQESPQQPWWYASGSVEAQQASSSELQQQAQQQQVLSQTKTRMPRARAYNKPRGRMTAYAFFVQTCREEHKKKHPDENVIFAAFSKKCAERWNTMSKKEKQRFHDMADQDKQRYDLEMQSYVPPKDVKVRGRKRHQPKDPNAPKRSLSAFFWFCNEERSKVKAKYPDYTMGDIAKELGRRWAAADPDTKGKYDALSEQDKARYDREMTAYKKTLEQAQAQPEVHEEVEEYEAEEEYKC</sequence>
<dbReference type="GO" id="GO:0003677">
    <property type="term" value="F:DNA binding"/>
    <property type="evidence" value="ECO:0007669"/>
    <property type="project" value="UniProtKB-UniRule"/>
</dbReference>
<dbReference type="FunFam" id="1.10.30.10:FF:000013">
    <property type="entry name" value="High mobility group protein B3"/>
    <property type="match status" value="1"/>
</dbReference>
<evidence type="ECO:0000256" key="7">
    <source>
        <dbReference type="ARBA" id="ARBA00023242"/>
    </source>
</evidence>
<dbReference type="InterPro" id="IPR036910">
    <property type="entry name" value="HMG_box_dom_sf"/>
</dbReference>
<feature type="compositionally biased region" description="Basic and acidic residues" evidence="9">
    <location>
        <begin position="50"/>
        <end position="59"/>
    </location>
</feature>
<feature type="compositionally biased region" description="Low complexity" evidence="9">
    <location>
        <begin position="155"/>
        <end position="172"/>
    </location>
</feature>